<accession>A0A7D9H5G2</accession>
<reference evidence="1" key="1">
    <citation type="submission" date="2019-07" db="EMBL/GenBank/DDBJ databases">
        <authorList>
            <person name="Weber M."/>
            <person name="Kostadinov I."/>
            <person name="Kostadinov D I."/>
        </authorList>
    </citation>
    <scope>NUCLEOTIDE SEQUENCE</scope>
    <source>
        <strain evidence="1">Gfbio:sag-sample-b02:053724c1-46a9-4a36-b237-ea2bf867836b</strain>
    </source>
</reference>
<dbReference type="AlphaFoldDB" id="A0A7D9H5G2"/>
<evidence type="ECO:0000313" key="1">
    <source>
        <dbReference type="EMBL" id="VUX54971.1"/>
    </source>
</evidence>
<name>A0A7D9H5G2_9GAMM</name>
<evidence type="ECO:0008006" key="2">
    <source>
        <dbReference type="Google" id="ProtNLM"/>
    </source>
</evidence>
<organism evidence="1">
    <name type="scientific">uncultured Woeseiaceae bacterium</name>
    <dbReference type="NCBI Taxonomy" id="1983305"/>
    <lineage>
        <taxon>Bacteria</taxon>
        <taxon>Pseudomonadati</taxon>
        <taxon>Pseudomonadota</taxon>
        <taxon>Gammaproteobacteria</taxon>
        <taxon>Woeseiales</taxon>
        <taxon>Woeseiaceae</taxon>
        <taxon>environmental samples</taxon>
    </lineage>
</organism>
<dbReference type="EMBL" id="LR633966">
    <property type="protein sequence ID" value="VUX54971.1"/>
    <property type="molecule type" value="Genomic_DNA"/>
</dbReference>
<gene>
    <name evidence="1" type="ORF">JTBB02_V1_60014</name>
</gene>
<proteinExistence type="predicted"/>
<protein>
    <recommendedName>
        <fullName evidence="2">DUF3224 domain-containing protein</fullName>
    </recommendedName>
</protein>
<sequence length="141" mass="15409">MKNVEEKNMLGELIGKEKGKVVVQRVLPTTGNPRVEVTFESAGSLLGVNVKNMGTYWSDVKPNGTLYGEGQGVMRGENGEIITWKGQGVGEFTPSGGVTYRGSFYYDTQTDNLLGLNKLVGVFEYEGDADGNTSVEVYEWK</sequence>